<dbReference type="Gene3D" id="3.40.1170.60">
    <property type="match status" value="1"/>
</dbReference>
<keyword evidence="4 13" id="KW-0548">Nucleotidyltransferase</keyword>
<dbReference type="RefSeq" id="WP_322725109.1">
    <property type="nucleotide sequence ID" value="NZ_VJZC01000165.1"/>
</dbReference>
<dbReference type="EC" id="2.7.7.7" evidence="13"/>
<dbReference type="Pfam" id="PF00817">
    <property type="entry name" value="IMS"/>
    <property type="match status" value="1"/>
</dbReference>
<keyword evidence="9 13" id="KW-0239">DNA-directed DNA polymerase</keyword>
<evidence type="ECO:0000256" key="10">
    <source>
        <dbReference type="ARBA" id="ARBA00023204"/>
    </source>
</evidence>
<keyword evidence="7 13" id="KW-0227">DNA damage</keyword>
<evidence type="ECO:0000256" key="1">
    <source>
        <dbReference type="ARBA" id="ARBA00010945"/>
    </source>
</evidence>
<sequence>MRTAPTILHLDMDAFYASAEQASKPSLRGKAVIVGGLGPRGVVATASYEARGFGVHSAMPMAQARRLAPNAAYLVPRFEFYRAISEQVMGLLRALSPLVEPLSLDEAFVDLEAGGAAWDAESARLTGTKLRADIRAVTGLTGSVGLAASKMLAKIASEEAKPDGLVLIAPGTERALLGPKSVRILPGVGPATGDHLRRAGITTVEEIAEAGEDELVRLVGKAHGHGLYAMALAHDDRPVVAERDTKSVSVEDTYDVDIHDRVRVRMEVQRLADRCVRRLRGAGLSGRTIVLKVRRFDFSTLTRSETLRGPTDDPAVVREAAARLLDAVDTTGGVRLLGVGVSGLADYTQEDLFAQAAGETHLDEEDTAEELAREEAAPVERHWPAGHDVRHAEFGHGWVQGSGLGRVTVRFETPDSAPGRVRTFRTEDQALQPADPLPLIPGGPSVVTPGLVRETAHGSGTGRPPEAAGRT</sequence>
<evidence type="ECO:0000256" key="9">
    <source>
        <dbReference type="ARBA" id="ARBA00022932"/>
    </source>
</evidence>
<dbReference type="InterPro" id="IPR017961">
    <property type="entry name" value="DNA_pol_Y-fam_little_finger"/>
</dbReference>
<evidence type="ECO:0000313" key="16">
    <source>
        <dbReference type="EMBL" id="MPY59805.1"/>
    </source>
</evidence>
<dbReference type="EMBL" id="VJZC01000165">
    <property type="protein sequence ID" value="MPY59805.1"/>
    <property type="molecule type" value="Genomic_DNA"/>
</dbReference>
<dbReference type="SUPFAM" id="SSF56672">
    <property type="entry name" value="DNA/RNA polymerases"/>
    <property type="match status" value="1"/>
</dbReference>
<dbReference type="Pfam" id="PF11799">
    <property type="entry name" value="IMS_C"/>
    <property type="match status" value="1"/>
</dbReference>
<dbReference type="InterPro" id="IPR022880">
    <property type="entry name" value="DNApol_IV"/>
</dbReference>
<keyword evidence="13" id="KW-0238">DNA-binding</keyword>
<dbReference type="Pfam" id="PF14520">
    <property type="entry name" value="HHH_5"/>
    <property type="match status" value="1"/>
</dbReference>
<protein>
    <recommendedName>
        <fullName evidence="13">DNA polymerase IV</fullName>
        <shortName evidence="13">Pol IV</shortName>
        <ecNumber evidence="13">2.7.7.7</ecNumber>
    </recommendedName>
</protein>
<evidence type="ECO:0000256" key="4">
    <source>
        <dbReference type="ARBA" id="ARBA00022695"/>
    </source>
</evidence>
<dbReference type="GO" id="GO:0042276">
    <property type="term" value="P:error-prone translesion synthesis"/>
    <property type="evidence" value="ECO:0007669"/>
    <property type="project" value="TreeGrafter"/>
</dbReference>
<keyword evidence="6 13" id="KW-0479">Metal-binding</keyword>
<evidence type="ECO:0000256" key="13">
    <source>
        <dbReference type="HAMAP-Rule" id="MF_01113"/>
    </source>
</evidence>
<dbReference type="InterPro" id="IPR001126">
    <property type="entry name" value="UmuC"/>
</dbReference>
<organism evidence="16 17">
    <name type="scientific">Streptomyces spongiae</name>
    <dbReference type="NCBI Taxonomy" id="565072"/>
    <lineage>
        <taxon>Bacteria</taxon>
        <taxon>Bacillati</taxon>
        <taxon>Actinomycetota</taxon>
        <taxon>Actinomycetes</taxon>
        <taxon>Kitasatosporales</taxon>
        <taxon>Streptomycetaceae</taxon>
        <taxon>Streptomyces</taxon>
    </lineage>
</organism>
<dbReference type="InterPro" id="IPR050116">
    <property type="entry name" value="DNA_polymerase-Y"/>
</dbReference>
<comment type="subunit">
    <text evidence="13">Monomer.</text>
</comment>
<evidence type="ECO:0000256" key="12">
    <source>
        <dbReference type="ARBA" id="ARBA00049244"/>
    </source>
</evidence>
<dbReference type="InterPro" id="IPR043128">
    <property type="entry name" value="Rev_trsase/Diguanyl_cyclase"/>
</dbReference>
<evidence type="ECO:0000256" key="2">
    <source>
        <dbReference type="ARBA" id="ARBA00022457"/>
    </source>
</evidence>
<dbReference type="GO" id="GO:0000287">
    <property type="term" value="F:magnesium ion binding"/>
    <property type="evidence" value="ECO:0007669"/>
    <property type="project" value="UniProtKB-UniRule"/>
</dbReference>
<evidence type="ECO:0000256" key="14">
    <source>
        <dbReference type="SAM" id="MobiDB-lite"/>
    </source>
</evidence>
<dbReference type="AlphaFoldDB" id="A0A5N8XMI7"/>
<dbReference type="GO" id="GO:0006261">
    <property type="term" value="P:DNA-templated DNA replication"/>
    <property type="evidence" value="ECO:0007669"/>
    <property type="project" value="UniProtKB-UniRule"/>
</dbReference>
<evidence type="ECO:0000256" key="6">
    <source>
        <dbReference type="ARBA" id="ARBA00022723"/>
    </source>
</evidence>
<evidence type="ECO:0000256" key="7">
    <source>
        <dbReference type="ARBA" id="ARBA00022763"/>
    </source>
</evidence>
<dbReference type="CDD" id="cd03586">
    <property type="entry name" value="PolY_Pol_IV_kappa"/>
    <property type="match status" value="1"/>
</dbReference>
<keyword evidence="5 13" id="KW-0235">DNA replication</keyword>
<dbReference type="Proteomes" id="UP000400924">
    <property type="component" value="Unassembled WGS sequence"/>
</dbReference>
<feature type="site" description="Substrate discrimination" evidence="13">
    <location>
        <position position="16"/>
    </location>
</feature>
<dbReference type="PANTHER" id="PTHR11076:SF33">
    <property type="entry name" value="DNA POLYMERASE KAPPA"/>
    <property type="match status" value="1"/>
</dbReference>
<dbReference type="PROSITE" id="PS50173">
    <property type="entry name" value="UMUC"/>
    <property type="match status" value="1"/>
</dbReference>
<dbReference type="GO" id="GO:0006281">
    <property type="term" value="P:DNA repair"/>
    <property type="evidence" value="ECO:0007669"/>
    <property type="project" value="UniProtKB-UniRule"/>
</dbReference>
<dbReference type="Gene3D" id="3.30.1490.100">
    <property type="entry name" value="DNA polymerase, Y-family, little finger domain"/>
    <property type="match status" value="1"/>
</dbReference>
<comment type="cofactor">
    <cofactor evidence="13">
        <name>Mg(2+)</name>
        <dbReference type="ChEBI" id="CHEBI:18420"/>
    </cofactor>
    <text evidence="13">Binds 2 magnesium ions per subunit.</text>
</comment>
<dbReference type="PANTHER" id="PTHR11076">
    <property type="entry name" value="DNA REPAIR POLYMERASE UMUC / TRANSFERASE FAMILY MEMBER"/>
    <property type="match status" value="1"/>
</dbReference>
<keyword evidence="17" id="KW-1185">Reference proteome</keyword>
<dbReference type="GO" id="GO:0005829">
    <property type="term" value="C:cytosol"/>
    <property type="evidence" value="ECO:0007669"/>
    <property type="project" value="TreeGrafter"/>
</dbReference>
<comment type="subcellular location">
    <subcellularLocation>
        <location evidence="13">Cytoplasm</location>
    </subcellularLocation>
</comment>
<proteinExistence type="inferred from homology"/>
<dbReference type="FunFam" id="3.30.1490.100:FF:000004">
    <property type="entry name" value="DNA polymerase IV"/>
    <property type="match status" value="1"/>
</dbReference>
<dbReference type="GO" id="GO:0003887">
    <property type="term" value="F:DNA-directed DNA polymerase activity"/>
    <property type="evidence" value="ECO:0007669"/>
    <property type="project" value="UniProtKB-UniRule"/>
</dbReference>
<evidence type="ECO:0000259" key="15">
    <source>
        <dbReference type="PROSITE" id="PS50173"/>
    </source>
</evidence>
<dbReference type="InterPro" id="IPR043502">
    <property type="entry name" value="DNA/RNA_pol_sf"/>
</dbReference>
<comment type="similarity">
    <text evidence="1 13">Belongs to the DNA polymerase type-Y family.</text>
</comment>
<accession>A0A5N8XMI7</accession>
<evidence type="ECO:0000256" key="11">
    <source>
        <dbReference type="ARBA" id="ARBA00025589"/>
    </source>
</evidence>
<comment type="function">
    <text evidence="11 13">Poorly processive, error-prone DNA polymerase involved in untargeted mutagenesis. Copies undamaged DNA at stalled replication forks, which arise in vivo from mismatched or misaligned primer ends. These misaligned primers can be extended by PolIV. Exhibits no 3'-5' exonuclease (proofreading) activity. May be involved in translesional synthesis, in conjunction with the beta clamp from PolIII.</text>
</comment>
<reference evidence="16 17" key="1">
    <citation type="submission" date="2019-07" db="EMBL/GenBank/DDBJ databases">
        <title>New species of Amycolatopsis and Streptomyces.</title>
        <authorList>
            <person name="Duangmal K."/>
            <person name="Teo W.F.A."/>
            <person name="Lipun K."/>
        </authorList>
    </citation>
    <scope>NUCLEOTIDE SEQUENCE [LARGE SCALE GENOMIC DNA]</scope>
    <source>
        <strain evidence="16 17">NBRC 106415</strain>
    </source>
</reference>
<dbReference type="SUPFAM" id="SSF100879">
    <property type="entry name" value="Lesion bypass DNA polymerase (Y-family), little finger domain"/>
    <property type="match status" value="1"/>
</dbReference>
<comment type="catalytic activity">
    <reaction evidence="12 13">
        <text>DNA(n) + a 2'-deoxyribonucleoside 5'-triphosphate = DNA(n+1) + diphosphate</text>
        <dbReference type="Rhea" id="RHEA:22508"/>
        <dbReference type="Rhea" id="RHEA-COMP:17339"/>
        <dbReference type="Rhea" id="RHEA-COMP:17340"/>
        <dbReference type="ChEBI" id="CHEBI:33019"/>
        <dbReference type="ChEBI" id="CHEBI:61560"/>
        <dbReference type="ChEBI" id="CHEBI:173112"/>
        <dbReference type="EC" id="2.7.7.7"/>
    </reaction>
</comment>
<feature type="active site" evidence="13">
    <location>
        <position position="106"/>
    </location>
</feature>
<evidence type="ECO:0000256" key="8">
    <source>
        <dbReference type="ARBA" id="ARBA00022842"/>
    </source>
</evidence>
<evidence type="ECO:0000256" key="3">
    <source>
        <dbReference type="ARBA" id="ARBA00022679"/>
    </source>
</evidence>
<gene>
    <name evidence="13" type="primary">dinB</name>
    <name evidence="16" type="ORF">FNH08_22335</name>
</gene>
<feature type="region of interest" description="Disordered" evidence="14">
    <location>
        <begin position="426"/>
        <end position="471"/>
    </location>
</feature>
<comment type="caution">
    <text evidence="16">The sequence shown here is derived from an EMBL/GenBank/DDBJ whole genome shotgun (WGS) entry which is preliminary data.</text>
</comment>
<keyword evidence="3 13" id="KW-0808">Transferase</keyword>
<keyword evidence="13" id="KW-0963">Cytoplasm</keyword>
<feature type="binding site" evidence="13">
    <location>
        <position position="11"/>
    </location>
    <ligand>
        <name>Mg(2+)</name>
        <dbReference type="ChEBI" id="CHEBI:18420"/>
    </ligand>
</feature>
<dbReference type="InterPro" id="IPR036775">
    <property type="entry name" value="DNA_pol_Y-fam_lit_finger_sf"/>
</dbReference>
<dbReference type="GO" id="GO:0009432">
    <property type="term" value="P:SOS response"/>
    <property type="evidence" value="ECO:0007669"/>
    <property type="project" value="TreeGrafter"/>
</dbReference>
<dbReference type="NCBIfam" id="NF002677">
    <property type="entry name" value="PRK02406.1"/>
    <property type="match status" value="1"/>
</dbReference>
<dbReference type="GO" id="GO:0003684">
    <property type="term" value="F:damaged DNA binding"/>
    <property type="evidence" value="ECO:0007669"/>
    <property type="project" value="InterPro"/>
</dbReference>
<feature type="domain" description="UmuC" evidence="15">
    <location>
        <begin position="7"/>
        <end position="189"/>
    </location>
</feature>
<dbReference type="Gene3D" id="1.10.150.20">
    <property type="entry name" value="5' to 3' exonuclease, C-terminal subdomain"/>
    <property type="match status" value="1"/>
</dbReference>
<dbReference type="NCBIfam" id="NF002882">
    <property type="entry name" value="PRK03348.1"/>
    <property type="match status" value="1"/>
</dbReference>
<keyword evidence="8 13" id="KW-0460">Magnesium</keyword>
<dbReference type="Gene3D" id="3.30.70.270">
    <property type="match status" value="1"/>
</dbReference>
<keyword evidence="10 13" id="KW-0234">DNA repair</keyword>
<name>A0A5N8XMI7_9ACTN</name>
<feature type="binding site" evidence="13">
    <location>
        <position position="105"/>
    </location>
    <ligand>
        <name>Mg(2+)</name>
        <dbReference type="ChEBI" id="CHEBI:18420"/>
    </ligand>
</feature>
<keyword evidence="2 13" id="KW-0515">Mutator protein</keyword>
<dbReference type="HAMAP" id="MF_01113">
    <property type="entry name" value="DNApol_IV"/>
    <property type="match status" value="1"/>
</dbReference>
<evidence type="ECO:0000313" key="17">
    <source>
        <dbReference type="Proteomes" id="UP000400924"/>
    </source>
</evidence>
<evidence type="ECO:0000256" key="5">
    <source>
        <dbReference type="ARBA" id="ARBA00022705"/>
    </source>
</evidence>